<evidence type="ECO:0000256" key="2">
    <source>
        <dbReference type="SAM" id="Phobius"/>
    </source>
</evidence>
<feature type="transmembrane region" description="Helical" evidence="2">
    <location>
        <begin position="54"/>
        <end position="76"/>
    </location>
</feature>
<keyword evidence="2" id="KW-0812">Transmembrane</keyword>
<feature type="region of interest" description="Disordered" evidence="1">
    <location>
        <begin position="89"/>
        <end position="112"/>
    </location>
</feature>
<comment type="caution">
    <text evidence="3">The sequence shown here is derived from an EMBL/GenBank/DDBJ whole genome shotgun (WGS) entry which is preliminary data.</text>
</comment>
<dbReference type="EMBL" id="CAWYQH010000097">
    <property type="protein sequence ID" value="CAK8683850.1"/>
    <property type="molecule type" value="Genomic_DNA"/>
</dbReference>
<accession>A0ABP0G130</accession>
<evidence type="ECO:0000313" key="4">
    <source>
        <dbReference type="Proteomes" id="UP001642483"/>
    </source>
</evidence>
<reference evidence="3 4" key="1">
    <citation type="submission" date="2024-02" db="EMBL/GenBank/DDBJ databases">
        <authorList>
            <person name="Daric V."/>
            <person name="Darras S."/>
        </authorList>
    </citation>
    <scope>NUCLEOTIDE SEQUENCE [LARGE SCALE GENOMIC DNA]</scope>
</reference>
<sequence>MQPCDIKHILNVDVIDADLQNRALSSLAFCGCSFLVVGVLTIAIFHSYNRIPQPYLSGILLGIGGIFLLCYAILYCKYKYENRNNRNSFESVTTPSSGDLPGPTRNGSLPQSPMRRHLVFTFRARQERRSTTDQVMYTDEPPTYASLENVQRKNKSAASLGNPPKYDDACM</sequence>
<feature type="region of interest" description="Disordered" evidence="1">
    <location>
        <begin position="150"/>
        <end position="171"/>
    </location>
</feature>
<proteinExistence type="predicted"/>
<protein>
    <submittedName>
        <fullName evidence="3">Uncharacterized protein</fullName>
    </submittedName>
</protein>
<keyword evidence="2" id="KW-0472">Membrane</keyword>
<keyword evidence="4" id="KW-1185">Reference proteome</keyword>
<gene>
    <name evidence="3" type="ORF">CVLEPA_LOCUS14874</name>
</gene>
<name>A0ABP0G130_CLALP</name>
<evidence type="ECO:0000313" key="3">
    <source>
        <dbReference type="EMBL" id="CAK8683850.1"/>
    </source>
</evidence>
<organism evidence="3 4">
    <name type="scientific">Clavelina lepadiformis</name>
    <name type="common">Light-bulb sea squirt</name>
    <name type="synonym">Ascidia lepadiformis</name>
    <dbReference type="NCBI Taxonomy" id="159417"/>
    <lineage>
        <taxon>Eukaryota</taxon>
        <taxon>Metazoa</taxon>
        <taxon>Chordata</taxon>
        <taxon>Tunicata</taxon>
        <taxon>Ascidiacea</taxon>
        <taxon>Aplousobranchia</taxon>
        <taxon>Clavelinidae</taxon>
        <taxon>Clavelina</taxon>
    </lineage>
</organism>
<dbReference type="Proteomes" id="UP001642483">
    <property type="component" value="Unassembled WGS sequence"/>
</dbReference>
<feature type="transmembrane region" description="Helical" evidence="2">
    <location>
        <begin position="27"/>
        <end position="48"/>
    </location>
</feature>
<evidence type="ECO:0000256" key="1">
    <source>
        <dbReference type="SAM" id="MobiDB-lite"/>
    </source>
</evidence>
<keyword evidence="2" id="KW-1133">Transmembrane helix</keyword>